<feature type="region of interest" description="Disordered" evidence="1">
    <location>
        <begin position="1"/>
        <end position="31"/>
    </location>
</feature>
<dbReference type="AlphaFoldDB" id="A0A7X0VDP1"/>
<sequence length="99" mass="10875">MAGGMNRQGSGIPLGERRRAGAATGPVVGAEPVEDTCPVRHCWVADAVDLRGVKRPGLLVEWRRTTVSWEGRVVYAVTLRPGEWALVEEWLPADQLTQR</sequence>
<reference evidence="2 3" key="1">
    <citation type="submission" date="2020-08" db="EMBL/GenBank/DDBJ databases">
        <authorList>
            <person name="Seo M.-J."/>
        </authorList>
    </citation>
    <scope>NUCLEOTIDE SEQUENCE [LARGE SCALE GENOMIC DNA]</scope>
    <source>
        <strain evidence="2 3">KIGAM211</strain>
    </source>
</reference>
<accession>A0A7X0VDP1</accession>
<comment type="caution">
    <text evidence="2">The sequence shown here is derived from an EMBL/GenBank/DDBJ whole genome shotgun (WGS) entry which is preliminary data.</text>
</comment>
<dbReference type="Proteomes" id="UP000523955">
    <property type="component" value="Unassembled WGS sequence"/>
</dbReference>
<protein>
    <submittedName>
        <fullName evidence="2">Uncharacterized protein</fullName>
    </submittedName>
</protein>
<proteinExistence type="predicted"/>
<evidence type="ECO:0000313" key="2">
    <source>
        <dbReference type="EMBL" id="MBB6629548.1"/>
    </source>
</evidence>
<name>A0A7X0VDP1_9ACTN</name>
<gene>
    <name evidence="2" type="ORF">H5V45_19665</name>
</gene>
<keyword evidence="3" id="KW-1185">Reference proteome</keyword>
<organism evidence="2 3">
    <name type="scientific">Nocardioides luti</name>
    <dbReference type="NCBI Taxonomy" id="2761101"/>
    <lineage>
        <taxon>Bacteria</taxon>
        <taxon>Bacillati</taxon>
        <taxon>Actinomycetota</taxon>
        <taxon>Actinomycetes</taxon>
        <taxon>Propionibacteriales</taxon>
        <taxon>Nocardioidaceae</taxon>
        <taxon>Nocardioides</taxon>
    </lineage>
</organism>
<evidence type="ECO:0000313" key="3">
    <source>
        <dbReference type="Proteomes" id="UP000523955"/>
    </source>
</evidence>
<dbReference type="EMBL" id="JACKXE010000002">
    <property type="protein sequence ID" value="MBB6629548.1"/>
    <property type="molecule type" value="Genomic_DNA"/>
</dbReference>
<evidence type="ECO:0000256" key="1">
    <source>
        <dbReference type="SAM" id="MobiDB-lite"/>
    </source>
</evidence>